<dbReference type="AlphaFoldDB" id="A0AAU8H3A1"/>
<dbReference type="InterPro" id="IPR013442">
    <property type="entry name" value="SSO1393-like"/>
</dbReference>
<evidence type="ECO:0000259" key="1">
    <source>
        <dbReference type="Pfam" id="PF09651"/>
    </source>
</evidence>
<evidence type="ECO:0000313" key="2">
    <source>
        <dbReference type="EMBL" id="XCH49147.1"/>
    </source>
</evidence>
<organism evidence="2">
    <name type="scientific">Thermodesulfovibrio obliviosus</name>
    <dbReference type="NCBI Taxonomy" id="3118332"/>
    <lineage>
        <taxon>Bacteria</taxon>
        <taxon>Pseudomonadati</taxon>
        <taxon>Nitrospirota</taxon>
        <taxon>Thermodesulfovibrionia</taxon>
        <taxon>Thermodesulfovibrionales</taxon>
        <taxon>Thermodesulfovibrionaceae</taxon>
        <taxon>Thermodesulfovibrio</taxon>
    </lineage>
</organism>
<accession>A0AAU8H3A1</accession>
<name>A0AAU8H3A1_9BACT</name>
<gene>
    <name evidence="2" type="ORF">V4D31_03055</name>
</gene>
<dbReference type="KEGG" id="tob:V4D31_03055"/>
<dbReference type="RefSeq" id="WP_353686780.1">
    <property type="nucleotide sequence ID" value="NZ_CP144374.1"/>
</dbReference>
<dbReference type="NCBIfam" id="TIGR02619">
    <property type="entry name" value="putative CRISPR-associated protein, APE2256 family"/>
    <property type="match status" value="1"/>
</dbReference>
<sequence length="415" mass="49230">MKKIITMVGTSLFENYIEKNDDTNFKNAYNHLKNNKINAQNLDSESQRRKNIEKGLDRTWFEKHKQNVSAEIKSLIKLKEELNEDFEIHLLYSDTALSRLAAEILQKAITQYYDEFKDCEVKIIEIPKLQIWDKREFMEGMSNLIKKVDEISKGSWENVIINITGGYKATIPYLTILGQINRCPIYYIFEDTDALIKISPTPISINWGIFEKYSHILEKFEKGIDQLNEFKKDYSEYDQFYEELKSLIWIDNQLQLAELNPIGKIFWQLYQKNIIVYIPTQSQYFKLPQPHKRRIENAVRELYGRLKTFLKNEKNKSSCIKKIINLTDQNDLRHGPVIDEEEGVFIFKSTNETHIRLLYSFNLSPIGEVTSIIIYDFVYEKFDHSKYIEQFKRNYPIIKDREKTILPVKKEVSHV</sequence>
<dbReference type="EMBL" id="CP144374">
    <property type="protein sequence ID" value="XCH49147.1"/>
    <property type="molecule type" value="Genomic_DNA"/>
</dbReference>
<proteinExistence type="predicted"/>
<protein>
    <submittedName>
        <fullName evidence="2">CRISPR-associated protein</fullName>
    </submittedName>
</protein>
<dbReference type="Pfam" id="PF09651">
    <property type="entry name" value="Cas_APE2256"/>
    <property type="match status" value="1"/>
</dbReference>
<dbReference type="Gene3D" id="3.40.50.10770">
    <property type="entry name" value="Hypothetical protein VC1899 like domain (Restriction endonuclease-like)"/>
    <property type="match status" value="1"/>
</dbReference>
<reference evidence="2" key="1">
    <citation type="submission" date="2024-01" db="EMBL/GenBank/DDBJ databases">
        <title>The first autotrophic representatives of the genus Thermodesulfovibrio.</title>
        <authorList>
            <person name="Maltseva A.I."/>
            <person name="Elcheninov A.G."/>
            <person name="Kublanov I.V."/>
            <person name="Lebedinsky A.V."/>
            <person name="Frolov E.N."/>
        </authorList>
    </citation>
    <scope>NUCLEOTIDE SEQUENCE</scope>
    <source>
        <strain evidence="2">3462-1</strain>
    </source>
</reference>
<feature type="domain" description="CRISPR system ring nuclease SSO1393-like" evidence="1">
    <location>
        <begin position="67"/>
        <end position="198"/>
    </location>
</feature>